<dbReference type="Gene3D" id="3.40.50.300">
    <property type="entry name" value="P-loop containing nucleotide triphosphate hydrolases"/>
    <property type="match status" value="1"/>
</dbReference>
<dbReference type="STRING" id="1209931.A0A135UIB2"/>
<accession>A0A135UIB2</accession>
<dbReference type="EMBL" id="JFFI01001426">
    <property type="protein sequence ID" value="KXH60097.1"/>
    <property type="molecule type" value="Genomic_DNA"/>
</dbReference>
<gene>
    <name evidence="4" type="ORF">CSAL01_09810</name>
</gene>
<reference evidence="4 5" key="1">
    <citation type="submission" date="2014-02" db="EMBL/GenBank/DDBJ databases">
        <title>The genome sequence of Colletotrichum salicis CBS 607.94.</title>
        <authorList>
            <person name="Baroncelli R."/>
            <person name="Thon M.R."/>
        </authorList>
    </citation>
    <scope>NUCLEOTIDE SEQUENCE [LARGE SCALE GENOMIC DNA]</scope>
    <source>
        <strain evidence="4 5">CBS 607.94</strain>
    </source>
</reference>
<sequence>MDGNNGHGDLSLGDIAHSKLDRAKSGTMPLKLRETTTKTTELLGNLKTSLDSMSDFKRTKLWCEMIDQLQKKSGMPRTVIGVLGDTGSGKSSAINAVLDEERVVPTNCMRACTAVITEIAYNNSDDPDYKYCAEINFMTLAEWTQELLQLYRDLFDAEGKLLSTDIRNHDSEAGSAYATLRAVYPQLNDEELEQSHATALANHPNIKEVLGTKKYVADSNSDEFYIKIQSFVDSEENSSDTNGRSRERKMAFWPLIKVVRVFLKSEIVSTGVVLVDLPGGRDSNTTRAAVAAKYVKECTRLITFICTKADDIAIDEAADILGLKSDIKSKKKQLKILESQKIGHHAHYKAISTQFDNWQGIHRQAARRDRALTPYESPRKRKRRTRSLPAETTQLNGDVEASDSEETDDEDELAMEMDDSSDQREAVSAEDALAKINELKEIKKAMREQKHQFIEQIKQLKEMIEKLVAARAQIKVNMYRMCIQGQNLYSRGQIQKDFALVYASEYLSFNISRDQSIDLLIAIFRLDEELLAEQQSGEASQNIQESTDYEQIGEELAVFCISSRGYQQLRGRMRKDARVLGFTSLDDTGVPGLCNHTLSLTADIQAGYFKSHLNEIGRVLQGMDLFLAGDEATLKLSEAEREAECQFLKMTLKNLYRDLRKDMTKCMRDCSKAVQGTLVRAPQGASNASAKAIATVHSWGADYKAGGFRFPTYRATCRRRGIFKGSAGPRDFNEGLFDKQVAALAHMLEQATKENKRFVADNQKEANRLFSPVVAEAMRPAYDYCAQQRGAGCFFVIKDYMETHVDTQRTTMFKKAADKTTGAAELSGHDDSQRSQTNSAYRGAGLQHSHRNGGDRELIVALTLIEEEAAVPIAKIETELGGDGSDDE</sequence>
<dbReference type="InterPro" id="IPR045063">
    <property type="entry name" value="Dynamin_N"/>
</dbReference>
<feature type="domain" description="Dynamin N-terminal" evidence="3">
    <location>
        <begin position="80"/>
        <end position="320"/>
    </location>
</feature>
<evidence type="ECO:0000313" key="4">
    <source>
        <dbReference type="EMBL" id="KXH60097.1"/>
    </source>
</evidence>
<feature type="coiled-coil region" evidence="1">
    <location>
        <begin position="429"/>
        <end position="477"/>
    </location>
</feature>
<evidence type="ECO:0000256" key="2">
    <source>
        <dbReference type="SAM" id="MobiDB-lite"/>
    </source>
</evidence>
<evidence type="ECO:0000259" key="3">
    <source>
        <dbReference type="Pfam" id="PF00350"/>
    </source>
</evidence>
<keyword evidence="5" id="KW-1185">Reference proteome</keyword>
<dbReference type="SUPFAM" id="SSF52540">
    <property type="entry name" value="P-loop containing nucleoside triphosphate hydrolases"/>
    <property type="match status" value="2"/>
</dbReference>
<comment type="caution">
    <text evidence="4">The sequence shown here is derived from an EMBL/GenBank/DDBJ whole genome shotgun (WGS) entry which is preliminary data.</text>
</comment>
<dbReference type="Pfam" id="PF00350">
    <property type="entry name" value="Dynamin_N"/>
    <property type="match status" value="1"/>
</dbReference>
<dbReference type="Proteomes" id="UP000070121">
    <property type="component" value="Unassembled WGS sequence"/>
</dbReference>
<proteinExistence type="predicted"/>
<name>A0A135UIB2_9PEZI</name>
<dbReference type="PANTHER" id="PTHR36681">
    <property type="entry name" value="NUCLEAR GTPASE, GERMINAL CENTER-ASSOCIATED, TANDEM DUPLICATE 3"/>
    <property type="match status" value="1"/>
</dbReference>
<dbReference type="PANTHER" id="PTHR36681:SF3">
    <property type="entry name" value="NUCLEAR GTPASE, GERMINAL CENTER-ASSOCIATED, TANDEM DUPLICATE 3"/>
    <property type="match status" value="1"/>
</dbReference>
<dbReference type="AlphaFoldDB" id="A0A135UIB2"/>
<evidence type="ECO:0000256" key="1">
    <source>
        <dbReference type="SAM" id="Coils"/>
    </source>
</evidence>
<keyword evidence="1" id="KW-0175">Coiled coil</keyword>
<protein>
    <recommendedName>
        <fullName evidence="3">Dynamin N-terminal domain-containing protein</fullName>
    </recommendedName>
</protein>
<dbReference type="OrthoDB" id="3598281at2759"/>
<feature type="region of interest" description="Disordered" evidence="2">
    <location>
        <begin position="823"/>
        <end position="852"/>
    </location>
</feature>
<organism evidence="4 5">
    <name type="scientific">Colletotrichum salicis</name>
    <dbReference type="NCBI Taxonomy" id="1209931"/>
    <lineage>
        <taxon>Eukaryota</taxon>
        <taxon>Fungi</taxon>
        <taxon>Dikarya</taxon>
        <taxon>Ascomycota</taxon>
        <taxon>Pezizomycotina</taxon>
        <taxon>Sordariomycetes</taxon>
        <taxon>Hypocreomycetidae</taxon>
        <taxon>Glomerellales</taxon>
        <taxon>Glomerellaceae</taxon>
        <taxon>Colletotrichum</taxon>
        <taxon>Colletotrichum acutatum species complex</taxon>
    </lineage>
</organism>
<dbReference type="InterPro" id="IPR027417">
    <property type="entry name" value="P-loop_NTPase"/>
</dbReference>
<feature type="compositionally biased region" description="Acidic residues" evidence="2">
    <location>
        <begin position="400"/>
        <end position="420"/>
    </location>
</feature>
<feature type="region of interest" description="Disordered" evidence="2">
    <location>
        <begin position="366"/>
        <end position="424"/>
    </location>
</feature>
<evidence type="ECO:0000313" key="5">
    <source>
        <dbReference type="Proteomes" id="UP000070121"/>
    </source>
</evidence>